<proteinExistence type="predicted"/>
<dbReference type="Pfam" id="PF14055">
    <property type="entry name" value="NVEALA"/>
    <property type="match status" value="1"/>
</dbReference>
<dbReference type="RefSeq" id="WP_005646806.1">
    <property type="nucleotide sequence ID" value="NZ_JADNHS010000004.1"/>
</dbReference>
<dbReference type="EMBL" id="QRKC01000001">
    <property type="protein sequence ID" value="RHH79735.1"/>
    <property type="molecule type" value="Genomic_DNA"/>
</dbReference>
<comment type="caution">
    <text evidence="2">The sequence shown here is derived from an EMBL/GenBank/DDBJ whole genome shotgun (WGS) entry which is preliminary data.</text>
</comment>
<sequence>MKKRIFGAALLIVIAVTAGWNFNQSKNEVVLSELALANIEAIAQGELQSGVDADTKDCYREWVGGMGGGYVYVCKCFPGSNNLFCI</sequence>
<evidence type="ECO:0000313" key="4">
    <source>
        <dbReference type="Proteomes" id="UP000283732"/>
    </source>
</evidence>
<evidence type="ECO:0000313" key="5">
    <source>
        <dbReference type="Proteomes" id="UP000285173"/>
    </source>
</evidence>
<feature type="chain" id="PRO_5036091382" description="NVEALA protein" evidence="1">
    <location>
        <begin position="19"/>
        <end position="86"/>
    </location>
</feature>
<organism evidence="2 5">
    <name type="scientific">Parabacteroides merdae</name>
    <dbReference type="NCBI Taxonomy" id="46503"/>
    <lineage>
        <taxon>Bacteria</taxon>
        <taxon>Pseudomonadati</taxon>
        <taxon>Bacteroidota</taxon>
        <taxon>Bacteroidia</taxon>
        <taxon>Bacteroidales</taxon>
        <taxon>Tannerellaceae</taxon>
        <taxon>Parabacteroides</taxon>
    </lineage>
</organism>
<protein>
    <recommendedName>
        <fullName evidence="6">NVEALA protein</fullName>
    </recommendedName>
</protein>
<accession>A0A3R5ZPM3</accession>
<evidence type="ECO:0000313" key="3">
    <source>
        <dbReference type="EMBL" id="RHH79735.1"/>
    </source>
</evidence>
<dbReference type="EMBL" id="QSEF01000047">
    <property type="protein sequence ID" value="RGZ42831.1"/>
    <property type="molecule type" value="Genomic_DNA"/>
</dbReference>
<keyword evidence="1" id="KW-0732">Signal</keyword>
<gene>
    <name evidence="3" type="ORF">DW191_00910</name>
    <name evidence="2" type="ORF">DW986_19200</name>
</gene>
<evidence type="ECO:0000313" key="2">
    <source>
        <dbReference type="EMBL" id="RGZ42831.1"/>
    </source>
</evidence>
<dbReference type="AlphaFoldDB" id="A0A3R5ZPM3"/>
<dbReference type="Proteomes" id="UP000283732">
    <property type="component" value="Unassembled WGS sequence"/>
</dbReference>
<dbReference type="Proteomes" id="UP000285173">
    <property type="component" value="Unassembled WGS sequence"/>
</dbReference>
<reference evidence="4 5" key="1">
    <citation type="submission" date="2018-08" db="EMBL/GenBank/DDBJ databases">
        <title>A genome reference for cultivated species of the human gut microbiota.</title>
        <authorList>
            <person name="Zou Y."/>
            <person name="Xue W."/>
            <person name="Luo G."/>
        </authorList>
    </citation>
    <scope>NUCLEOTIDE SEQUENCE [LARGE SCALE GENOMIC DNA]</scope>
    <source>
        <strain evidence="3 4">AM16-50</strain>
        <strain evidence="2 5">AM50-15</strain>
    </source>
</reference>
<evidence type="ECO:0008006" key="6">
    <source>
        <dbReference type="Google" id="ProtNLM"/>
    </source>
</evidence>
<feature type="signal peptide" evidence="1">
    <location>
        <begin position="1"/>
        <end position="18"/>
    </location>
</feature>
<dbReference type="InterPro" id="IPR025905">
    <property type="entry name" value="NVEALA"/>
</dbReference>
<evidence type="ECO:0000256" key="1">
    <source>
        <dbReference type="SAM" id="SignalP"/>
    </source>
</evidence>
<name>A0A3R5ZPM3_9BACT</name>